<accession>A0A2U0SHL9</accession>
<dbReference type="AlphaFoldDB" id="A0A2U0SHL9"/>
<dbReference type="InterPro" id="IPR023187">
    <property type="entry name" value="Tscrpt_reg_MarR-type_CS"/>
</dbReference>
<comment type="caution">
    <text evidence="5">The sequence shown here is derived from an EMBL/GenBank/DDBJ whole genome shotgun (WGS) entry which is preliminary data.</text>
</comment>
<evidence type="ECO:0000313" key="5">
    <source>
        <dbReference type="EMBL" id="PVX30840.1"/>
    </source>
</evidence>
<dbReference type="PROSITE" id="PS01117">
    <property type="entry name" value="HTH_MARR_1"/>
    <property type="match status" value="1"/>
</dbReference>
<dbReference type="RefSeq" id="WP_116470239.1">
    <property type="nucleotide sequence ID" value="NZ_QENQ01000001.1"/>
</dbReference>
<dbReference type="GO" id="GO:0003677">
    <property type="term" value="F:DNA binding"/>
    <property type="evidence" value="ECO:0007669"/>
    <property type="project" value="UniProtKB-KW"/>
</dbReference>
<organism evidence="5 6">
    <name type="scientific">Sphingomonas pokkalii</name>
    <dbReference type="NCBI Taxonomy" id="2175090"/>
    <lineage>
        <taxon>Bacteria</taxon>
        <taxon>Pseudomonadati</taxon>
        <taxon>Pseudomonadota</taxon>
        <taxon>Alphaproteobacteria</taxon>
        <taxon>Sphingomonadales</taxon>
        <taxon>Sphingomonadaceae</taxon>
        <taxon>Sphingomonas</taxon>
    </lineage>
</organism>
<evidence type="ECO:0000256" key="1">
    <source>
        <dbReference type="ARBA" id="ARBA00023015"/>
    </source>
</evidence>
<keyword evidence="3" id="KW-0804">Transcription</keyword>
<dbReference type="PANTHER" id="PTHR42756:SF1">
    <property type="entry name" value="TRANSCRIPTIONAL REPRESSOR OF EMRAB OPERON"/>
    <property type="match status" value="1"/>
</dbReference>
<evidence type="ECO:0000259" key="4">
    <source>
        <dbReference type="PROSITE" id="PS50995"/>
    </source>
</evidence>
<protein>
    <submittedName>
        <fullName evidence="5">MarR family transcriptional regulator</fullName>
    </submittedName>
</protein>
<sequence>MAKTEAAATERPQPPETQDALERNLSYLVNRLSAVGQAAQNRRLAACGVNTVTLRTLSVLYIQDGLTVNEITARAFAEQSTASRAIDSMVNAGLLERRIPPGDQRRREIGLTPAGRALLLECWPHMAEHNARLVEGIDTADIEVCRRVLARMIENVRAQG</sequence>
<dbReference type="InterPro" id="IPR036390">
    <property type="entry name" value="WH_DNA-bd_sf"/>
</dbReference>
<proteinExistence type="predicted"/>
<dbReference type="PRINTS" id="PR00598">
    <property type="entry name" value="HTHMARR"/>
</dbReference>
<keyword evidence="6" id="KW-1185">Reference proteome</keyword>
<dbReference type="SMART" id="SM00347">
    <property type="entry name" value="HTH_MARR"/>
    <property type="match status" value="1"/>
</dbReference>
<dbReference type="GO" id="GO:0003700">
    <property type="term" value="F:DNA-binding transcription factor activity"/>
    <property type="evidence" value="ECO:0007669"/>
    <property type="project" value="InterPro"/>
</dbReference>
<dbReference type="PANTHER" id="PTHR42756">
    <property type="entry name" value="TRANSCRIPTIONAL REGULATOR, MARR"/>
    <property type="match status" value="1"/>
</dbReference>
<evidence type="ECO:0000256" key="3">
    <source>
        <dbReference type="ARBA" id="ARBA00023163"/>
    </source>
</evidence>
<dbReference type="EMBL" id="QENQ01000001">
    <property type="protein sequence ID" value="PVX30840.1"/>
    <property type="molecule type" value="Genomic_DNA"/>
</dbReference>
<feature type="domain" description="HTH marR-type" evidence="4">
    <location>
        <begin position="18"/>
        <end position="154"/>
    </location>
</feature>
<dbReference type="Pfam" id="PF12802">
    <property type="entry name" value="MarR_2"/>
    <property type="match status" value="1"/>
</dbReference>
<gene>
    <name evidence="5" type="ORF">DD559_17135</name>
</gene>
<dbReference type="InterPro" id="IPR036388">
    <property type="entry name" value="WH-like_DNA-bd_sf"/>
</dbReference>
<keyword evidence="1" id="KW-0805">Transcription regulation</keyword>
<evidence type="ECO:0000256" key="2">
    <source>
        <dbReference type="ARBA" id="ARBA00023125"/>
    </source>
</evidence>
<dbReference type="Proteomes" id="UP000245890">
    <property type="component" value="Unassembled WGS sequence"/>
</dbReference>
<dbReference type="PROSITE" id="PS50995">
    <property type="entry name" value="HTH_MARR_2"/>
    <property type="match status" value="1"/>
</dbReference>
<reference evidence="5 6" key="1">
    <citation type="submission" date="2018-05" db="EMBL/GenBank/DDBJ databases">
        <title>Description of Sphingomonas pokkalii sp nov, isolated from the rhizosphere of saline tolerant pokkali rice and its draft genome analysis.</title>
        <authorList>
            <person name="Menon R."/>
            <person name="Kumari S."/>
            <person name="Rameshkumar N."/>
        </authorList>
    </citation>
    <scope>NUCLEOTIDE SEQUENCE [LARGE SCALE GENOMIC DNA]</scope>
    <source>
        <strain evidence="5 6">L3B27</strain>
    </source>
</reference>
<dbReference type="SUPFAM" id="SSF46785">
    <property type="entry name" value="Winged helix' DNA-binding domain"/>
    <property type="match status" value="1"/>
</dbReference>
<dbReference type="InterPro" id="IPR000835">
    <property type="entry name" value="HTH_MarR-typ"/>
</dbReference>
<keyword evidence="2" id="KW-0238">DNA-binding</keyword>
<dbReference type="OrthoDB" id="7559832at2"/>
<evidence type="ECO:0000313" key="6">
    <source>
        <dbReference type="Proteomes" id="UP000245890"/>
    </source>
</evidence>
<dbReference type="Gene3D" id="1.10.10.10">
    <property type="entry name" value="Winged helix-like DNA-binding domain superfamily/Winged helix DNA-binding domain"/>
    <property type="match status" value="1"/>
</dbReference>
<name>A0A2U0SHL9_9SPHN</name>